<proteinExistence type="predicted"/>
<feature type="compositionally biased region" description="Basic and acidic residues" evidence="1">
    <location>
        <begin position="92"/>
        <end position="103"/>
    </location>
</feature>
<evidence type="ECO:0000313" key="2">
    <source>
        <dbReference type="EMBL" id="KMQ87548.1"/>
    </source>
</evidence>
<organism evidence="2 3">
    <name type="scientific">Lasius niger</name>
    <name type="common">Black garden ant</name>
    <dbReference type="NCBI Taxonomy" id="67767"/>
    <lineage>
        <taxon>Eukaryota</taxon>
        <taxon>Metazoa</taxon>
        <taxon>Ecdysozoa</taxon>
        <taxon>Arthropoda</taxon>
        <taxon>Hexapoda</taxon>
        <taxon>Insecta</taxon>
        <taxon>Pterygota</taxon>
        <taxon>Neoptera</taxon>
        <taxon>Endopterygota</taxon>
        <taxon>Hymenoptera</taxon>
        <taxon>Apocrita</taxon>
        <taxon>Aculeata</taxon>
        <taxon>Formicoidea</taxon>
        <taxon>Formicidae</taxon>
        <taxon>Formicinae</taxon>
        <taxon>Lasius</taxon>
        <taxon>Lasius</taxon>
    </lineage>
</organism>
<dbReference type="EMBL" id="LBMM01010298">
    <property type="protein sequence ID" value="KMQ87548.1"/>
    <property type="molecule type" value="Genomic_DNA"/>
</dbReference>
<dbReference type="AlphaFoldDB" id="A0A0J7KAW5"/>
<protein>
    <submittedName>
        <fullName evidence="2">Uncharacterized protein</fullName>
    </submittedName>
</protein>
<sequence length="195" mass="21899">MMRKFADACDASIPTSLRGTMLRKHIATYTAMLLVEENQVSDLANFMGHNKQIHKDVYRISNGLFDMTEVSRLLQAAIGDNDENEDSNEENGQTKDDTKDDNVQTKSASSDDDFCKNDSNNFNISDDEPQSQPSRRRIRTRQLNYDDEILNSSTHCSSSASRNCSDGYMQFPLDIIQIQSLGGLGKEFVGTPKLE</sequence>
<dbReference type="PANTHER" id="PTHR33480:SF1">
    <property type="entry name" value="TYR RECOMBINASE DOMAIN-CONTAINING PROTEIN"/>
    <property type="match status" value="1"/>
</dbReference>
<dbReference type="STRING" id="67767.A0A0J7KAW5"/>
<gene>
    <name evidence="2" type="ORF">RF55_13137</name>
</gene>
<reference evidence="2 3" key="1">
    <citation type="submission" date="2015-04" db="EMBL/GenBank/DDBJ databases">
        <title>Lasius niger genome sequencing.</title>
        <authorList>
            <person name="Konorov E.A."/>
            <person name="Nikitin M.A."/>
            <person name="Kirill M.V."/>
            <person name="Chang P."/>
        </authorList>
    </citation>
    <scope>NUCLEOTIDE SEQUENCE [LARGE SCALE GENOMIC DNA]</scope>
    <source>
        <tissue evidence="2">Whole</tissue>
    </source>
</reference>
<evidence type="ECO:0000313" key="3">
    <source>
        <dbReference type="Proteomes" id="UP000036403"/>
    </source>
</evidence>
<feature type="compositionally biased region" description="Acidic residues" evidence="1">
    <location>
        <begin position="80"/>
        <end position="89"/>
    </location>
</feature>
<dbReference type="OrthoDB" id="7698380at2759"/>
<name>A0A0J7KAW5_LASNI</name>
<comment type="caution">
    <text evidence="2">The sequence shown here is derived from an EMBL/GenBank/DDBJ whole genome shotgun (WGS) entry which is preliminary data.</text>
</comment>
<keyword evidence="3" id="KW-1185">Reference proteome</keyword>
<dbReference type="PANTHER" id="PTHR33480">
    <property type="entry name" value="SET DOMAIN-CONTAINING PROTEIN-RELATED"/>
    <property type="match status" value="1"/>
</dbReference>
<evidence type="ECO:0000256" key="1">
    <source>
        <dbReference type="SAM" id="MobiDB-lite"/>
    </source>
</evidence>
<accession>A0A0J7KAW5</accession>
<dbReference type="Proteomes" id="UP000036403">
    <property type="component" value="Unassembled WGS sequence"/>
</dbReference>
<dbReference type="PaxDb" id="67767-A0A0J7KAW5"/>
<feature type="region of interest" description="Disordered" evidence="1">
    <location>
        <begin position="78"/>
        <end position="137"/>
    </location>
</feature>